<evidence type="ECO:0000313" key="13">
    <source>
        <dbReference type="EMBL" id="KKJ76552.1"/>
    </source>
</evidence>
<evidence type="ECO:0000256" key="6">
    <source>
        <dbReference type="ARBA" id="ARBA00022597"/>
    </source>
</evidence>
<keyword evidence="7 11" id="KW-0812">Transmembrane</keyword>
<dbReference type="PROSITE" id="PS50928">
    <property type="entry name" value="ABC_TM1"/>
    <property type="match status" value="1"/>
</dbReference>
<dbReference type="PANTHER" id="PTHR32243">
    <property type="entry name" value="MALTOSE TRANSPORT SYSTEM PERMEASE-RELATED"/>
    <property type="match status" value="1"/>
</dbReference>
<evidence type="ECO:0000259" key="12">
    <source>
        <dbReference type="PROSITE" id="PS50928"/>
    </source>
</evidence>
<dbReference type="STRING" id="1549748.WH95_12135"/>
<keyword evidence="8 11" id="KW-1133">Transmembrane helix</keyword>
<dbReference type="CDD" id="cd06261">
    <property type="entry name" value="TM_PBP2"/>
    <property type="match status" value="1"/>
</dbReference>
<feature type="transmembrane region" description="Helical" evidence="11">
    <location>
        <begin position="247"/>
        <end position="268"/>
    </location>
</feature>
<feature type="transmembrane region" description="Helical" evidence="11">
    <location>
        <begin position="112"/>
        <end position="133"/>
    </location>
</feature>
<evidence type="ECO:0000313" key="14">
    <source>
        <dbReference type="Proteomes" id="UP000034491"/>
    </source>
</evidence>
<dbReference type="OrthoDB" id="9815445at2"/>
<organism evidence="13 14">
    <name type="scientific">Kiloniella litopenaei</name>
    <dbReference type="NCBI Taxonomy" id="1549748"/>
    <lineage>
        <taxon>Bacteria</taxon>
        <taxon>Pseudomonadati</taxon>
        <taxon>Pseudomonadota</taxon>
        <taxon>Alphaproteobacteria</taxon>
        <taxon>Rhodospirillales</taxon>
        <taxon>Kiloniellaceae</taxon>
        <taxon>Kiloniella</taxon>
    </lineage>
</organism>
<dbReference type="InterPro" id="IPR050901">
    <property type="entry name" value="BP-dep_ABC_trans_perm"/>
</dbReference>
<proteinExistence type="inferred from homology"/>
<evidence type="ECO:0000256" key="11">
    <source>
        <dbReference type="RuleBase" id="RU363032"/>
    </source>
</evidence>
<keyword evidence="6" id="KW-0762">Sugar transport</keyword>
<dbReference type="AlphaFoldDB" id="A0A0M2R3U6"/>
<feature type="domain" description="ABC transmembrane type-1" evidence="12">
    <location>
        <begin position="77"/>
        <end position="268"/>
    </location>
</feature>
<feature type="transmembrane region" description="Helical" evidence="11">
    <location>
        <begin position="145"/>
        <end position="164"/>
    </location>
</feature>
<feature type="transmembrane region" description="Helical" evidence="11">
    <location>
        <begin position="12"/>
        <end position="32"/>
    </location>
</feature>
<dbReference type="InterPro" id="IPR035906">
    <property type="entry name" value="MetI-like_sf"/>
</dbReference>
<dbReference type="SUPFAM" id="SSF161098">
    <property type="entry name" value="MetI-like"/>
    <property type="match status" value="1"/>
</dbReference>
<evidence type="ECO:0000256" key="1">
    <source>
        <dbReference type="ARBA" id="ARBA00002264"/>
    </source>
</evidence>
<evidence type="ECO:0000256" key="7">
    <source>
        <dbReference type="ARBA" id="ARBA00022692"/>
    </source>
</evidence>
<evidence type="ECO:0000256" key="10">
    <source>
        <dbReference type="ARBA" id="ARBA00041109"/>
    </source>
</evidence>
<dbReference type="Proteomes" id="UP000034491">
    <property type="component" value="Unassembled WGS sequence"/>
</dbReference>
<dbReference type="InterPro" id="IPR000515">
    <property type="entry name" value="MetI-like"/>
</dbReference>
<keyword evidence="5" id="KW-1003">Cell membrane</keyword>
<evidence type="ECO:0000256" key="5">
    <source>
        <dbReference type="ARBA" id="ARBA00022475"/>
    </source>
</evidence>
<evidence type="ECO:0000256" key="9">
    <source>
        <dbReference type="ARBA" id="ARBA00023136"/>
    </source>
</evidence>
<name>A0A0M2R3U6_9PROT</name>
<dbReference type="GO" id="GO:0005886">
    <property type="term" value="C:plasma membrane"/>
    <property type="evidence" value="ECO:0007669"/>
    <property type="project" value="UniProtKB-SubCell"/>
</dbReference>
<accession>A0A0M2R3U6</accession>
<evidence type="ECO:0000256" key="3">
    <source>
        <dbReference type="ARBA" id="ARBA00009047"/>
    </source>
</evidence>
<keyword evidence="4 11" id="KW-0813">Transport</keyword>
<evidence type="ECO:0000256" key="4">
    <source>
        <dbReference type="ARBA" id="ARBA00022448"/>
    </source>
</evidence>
<evidence type="ECO:0000256" key="8">
    <source>
        <dbReference type="ARBA" id="ARBA00022989"/>
    </source>
</evidence>
<dbReference type="Gene3D" id="1.10.3720.10">
    <property type="entry name" value="MetI-like"/>
    <property type="match status" value="1"/>
</dbReference>
<dbReference type="Pfam" id="PF00528">
    <property type="entry name" value="BPD_transp_1"/>
    <property type="match status" value="1"/>
</dbReference>
<protein>
    <recommendedName>
        <fullName evidence="10">Maltose/maltodextrin transport system permease protein MalG</fullName>
    </recommendedName>
</protein>
<keyword evidence="9 11" id="KW-0472">Membrane</keyword>
<comment type="subcellular location">
    <subcellularLocation>
        <location evidence="2 11">Cell membrane</location>
        <topology evidence="2 11">Multi-pass membrane protein</topology>
    </subcellularLocation>
</comment>
<dbReference type="EMBL" id="LANI01000018">
    <property type="protein sequence ID" value="KKJ76552.1"/>
    <property type="molecule type" value="Genomic_DNA"/>
</dbReference>
<comment type="similarity">
    <text evidence="3">Belongs to the binding-protein-dependent transport system permease family. MalFG subfamily.</text>
</comment>
<dbReference type="RefSeq" id="WP_046507533.1">
    <property type="nucleotide sequence ID" value="NZ_LANI01000018.1"/>
</dbReference>
<dbReference type="PANTHER" id="PTHR32243:SF50">
    <property type="entry name" value="MALTOSE_MALTODEXTRIN TRANSPORT SYSTEM PERMEASE PROTEIN MALG"/>
    <property type="match status" value="1"/>
</dbReference>
<evidence type="ECO:0000256" key="2">
    <source>
        <dbReference type="ARBA" id="ARBA00004651"/>
    </source>
</evidence>
<comment type="caution">
    <text evidence="13">The sequence shown here is derived from an EMBL/GenBank/DDBJ whole genome shotgun (WGS) entry which is preliminary data.</text>
</comment>
<feature type="transmembrane region" description="Helical" evidence="11">
    <location>
        <begin position="81"/>
        <end position="100"/>
    </location>
</feature>
<comment type="function">
    <text evidence="1">Part of the ABC transporter complex MalEFGK involved in maltose/maltodextrin import. Probably responsible for the translocation of the substrate across the membrane.</text>
</comment>
<reference evidence="13 14" key="1">
    <citation type="submission" date="2015-03" db="EMBL/GenBank/DDBJ databases">
        <title>Genome sequence of Kiloniella sp. P1-1, isolated from the gut microflora of Pacific white shrimp, Penaeus vannamei.</title>
        <authorList>
            <person name="Shao Z."/>
            <person name="Wang L."/>
            <person name="Li X."/>
        </authorList>
    </citation>
    <scope>NUCLEOTIDE SEQUENCE [LARGE SCALE GENOMIC DNA]</scope>
    <source>
        <strain evidence="13 14">P1-1</strain>
    </source>
</reference>
<feature type="transmembrane region" description="Helical" evidence="11">
    <location>
        <begin position="189"/>
        <end position="214"/>
    </location>
</feature>
<keyword evidence="14" id="KW-1185">Reference proteome</keyword>
<gene>
    <name evidence="13" type="ORF">WH95_12135</name>
</gene>
<dbReference type="GO" id="GO:0055085">
    <property type="term" value="P:transmembrane transport"/>
    <property type="evidence" value="ECO:0007669"/>
    <property type="project" value="InterPro"/>
</dbReference>
<sequence>MIKRSKTQTAIVYSAAILLGLVLLCPVLWLFIMSISSTKDLTTLPLAWIPENISFENYTSLIGDFDSASAESFLYALRNSLIVAISATVLSLSVAIPAAYSLSRLPGTRRKSLLFIAIATFMMPPVALVLPLYSAMASLGLLNTHIALIAVYCGVLVPFTTWLLKSNFDAIPIDLDEAPLIDGANRLQIIWHITLPIAKPALGAAALMAVLMAWDEFFYALLFTNDIRAKTLPVAIADFAAGRVADYGLISAAGILATIPPVSMAYFLQKSLVSGLMSGSVKG</sequence>